<dbReference type="InterPro" id="IPR002376">
    <property type="entry name" value="Formyl_transf_N"/>
</dbReference>
<dbReference type="FunCoup" id="G2YDS1">
    <property type="interactions" value="260"/>
</dbReference>
<dbReference type="OrthoDB" id="10268103at2759"/>
<dbReference type="EMBL" id="FQ790321">
    <property type="protein sequence ID" value="CCD49919.1"/>
    <property type="molecule type" value="Genomic_DNA"/>
</dbReference>
<dbReference type="Gene3D" id="3.40.50.12230">
    <property type="match status" value="1"/>
</dbReference>
<accession>G2YDS1</accession>
<dbReference type="PANTHER" id="PTHR11138">
    <property type="entry name" value="METHIONYL-TRNA FORMYLTRANSFERASE"/>
    <property type="match status" value="1"/>
</dbReference>
<evidence type="ECO:0000313" key="3">
    <source>
        <dbReference type="EMBL" id="CCD49919.1"/>
    </source>
</evidence>
<dbReference type="EC" id="2.1.2.9" evidence="1"/>
<name>G2YDS1_BOTF4</name>
<dbReference type="HOGENOM" id="CLU_033347_0_2_1"/>
<dbReference type="PANTHER" id="PTHR11138:SF5">
    <property type="entry name" value="METHIONYL-TRNA FORMYLTRANSFERASE, MITOCHONDRIAL"/>
    <property type="match status" value="1"/>
</dbReference>
<dbReference type="GO" id="GO:0005739">
    <property type="term" value="C:mitochondrion"/>
    <property type="evidence" value="ECO:0007669"/>
    <property type="project" value="TreeGrafter"/>
</dbReference>
<dbReference type="InParanoid" id="G2YDS1"/>
<evidence type="ECO:0000259" key="2">
    <source>
        <dbReference type="Pfam" id="PF00551"/>
    </source>
</evidence>
<reference evidence="4" key="1">
    <citation type="journal article" date="2011" name="PLoS Genet.">
        <title>Genomic analysis of the necrotrophic fungal pathogens Sclerotinia sclerotiorum and Botrytis cinerea.</title>
        <authorList>
            <person name="Amselem J."/>
            <person name="Cuomo C.A."/>
            <person name="van Kan J.A."/>
            <person name="Viaud M."/>
            <person name="Benito E.P."/>
            <person name="Couloux A."/>
            <person name="Coutinho P.M."/>
            <person name="de Vries R.P."/>
            <person name="Dyer P.S."/>
            <person name="Fillinger S."/>
            <person name="Fournier E."/>
            <person name="Gout L."/>
            <person name="Hahn M."/>
            <person name="Kohn L."/>
            <person name="Lapalu N."/>
            <person name="Plummer K.M."/>
            <person name="Pradier J.M."/>
            <person name="Quevillon E."/>
            <person name="Sharon A."/>
            <person name="Simon A."/>
            <person name="ten Have A."/>
            <person name="Tudzynski B."/>
            <person name="Tudzynski P."/>
            <person name="Wincker P."/>
            <person name="Andrew M."/>
            <person name="Anthouard V."/>
            <person name="Beever R.E."/>
            <person name="Beffa R."/>
            <person name="Benoit I."/>
            <person name="Bouzid O."/>
            <person name="Brault B."/>
            <person name="Chen Z."/>
            <person name="Choquer M."/>
            <person name="Collemare J."/>
            <person name="Cotton P."/>
            <person name="Danchin E.G."/>
            <person name="Da Silva C."/>
            <person name="Gautier A."/>
            <person name="Giraud C."/>
            <person name="Giraud T."/>
            <person name="Gonzalez C."/>
            <person name="Grossetete S."/>
            <person name="Guldener U."/>
            <person name="Henrissat B."/>
            <person name="Howlett B.J."/>
            <person name="Kodira C."/>
            <person name="Kretschmer M."/>
            <person name="Lappartient A."/>
            <person name="Leroch M."/>
            <person name="Levis C."/>
            <person name="Mauceli E."/>
            <person name="Neuveglise C."/>
            <person name="Oeser B."/>
            <person name="Pearson M."/>
            <person name="Poulain J."/>
            <person name="Poussereau N."/>
            <person name="Quesneville H."/>
            <person name="Rascle C."/>
            <person name="Schumacher J."/>
            <person name="Segurens B."/>
            <person name="Sexton A."/>
            <person name="Silva E."/>
            <person name="Sirven C."/>
            <person name="Soanes D.M."/>
            <person name="Talbot N.J."/>
            <person name="Templeton M."/>
            <person name="Yandava C."/>
            <person name="Yarden O."/>
            <person name="Zeng Q."/>
            <person name="Rollins J.A."/>
            <person name="Lebrun M.H."/>
            <person name="Dickman M."/>
        </authorList>
    </citation>
    <scope>NUCLEOTIDE SEQUENCE [LARGE SCALE GENOMIC DNA]</scope>
    <source>
        <strain evidence="4">T4</strain>
    </source>
</reference>
<dbReference type="GO" id="GO:0004479">
    <property type="term" value="F:methionyl-tRNA formyltransferase activity"/>
    <property type="evidence" value="ECO:0007669"/>
    <property type="project" value="UniProtKB-EC"/>
</dbReference>
<sequence length="447" mass="49833">MKLKARTSLAVLGRIVHPSKPFSIHGFHSRLFTINSSSKTPRVSAPLRILFCGSDEFSCESLRSLVAEKRSDPKGIASIDVLVRPGKKTGRGMKEIREVPLKKLAKELNLRIHERDTFTGWDLPKPNGEPINLVVAVSFGLFVPPRILNSAEYGGINVHPSLLPQYRGSAPLHHTIMNGDTITGVSLQTLDPHKFDHGAILSQEGFPIPQSQTIKYQGLLDLVTPKAASLLAKGIRDRVFISPEPDQGLKLAHKVKPIDRFIDFEEGLSINVERKFRALGRLWCYTRTWWSGKNKKRTMFEDFEVVPMPKQTGVIPDQVLLTLPKWEYFCTRVYEDPTHPGSIIIPTVEQGVGLRVKHILVEGQVVGSAIDAMHRVSAFTKNPGDDKDLFIAVALTDTSEDGKQLVLRDVKGTEYAARHLVSRRCSGSTGRATLTLPPRIQALWIER</sequence>
<dbReference type="STRING" id="999810.G2YDS1"/>
<protein>
    <recommendedName>
        <fullName evidence="1">methionyl-tRNA formyltransferase</fullName>
        <ecNumber evidence="1">2.1.2.9</ecNumber>
    </recommendedName>
</protein>
<evidence type="ECO:0000313" key="4">
    <source>
        <dbReference type="Proteomes" id="UP000008177"/>
    </source>
</evidence>
<dbReference type="AlphaFoldDB" id="G2YDS1"/>
<gene>
    <name evidence="3" type="ORF">BofuT4_P096270.1</name>
</gene>
<dbReference type="eggNOG" id="KOG3082">
    <property type="taxonomic scope" value="Eukaryota"/>
</dbReference>
<dbReference type="InterPro" id="IPR036477">
    <property type="entry name" value="Formyl_transf_N_sf"/>
</dbReference>
<dbReference type="CDD" id="cd08646">
    <property type="entry name" value="FMT_core_Met-tRNA-FMT_N"/>
    <property type="match status" value="1"/>
</dbReference>
<dbReference type="SUPFAM" id="SSF53328">
    <property type="entry name" value="Formyltransferase"/>
    <property type="match status" value="1"/>
</dbReference>
<organism evidence="3 4">
    <name type="scientific">Botryotinia fuckeliana (strain T4)</name>
    <name type="common">Noble rot fungus</name>
    <name type="synonym">Botrytis cinerea</name>
    <dbReference type="NCBI Taxonomy" id="999810"/>
    <lineage>
        <taxon>Eukaryota</taxon>
        <taxon>Fungi</taxon>
        <taxon>Dikarya</taxon>
        <taxon>Ascomycota</taxon>
        <taxon>Pezizomycotina</taxon>
        <taxon>Leotiomycetes</taxon>
        <taxon>Helotiales</taxon>
        <taxon>Sclerotiniaceae</taxon>
        <taxon>Botrytis</taxon>
    </lineage>
</organism>
<dbReference type="Proteomes" id="UP000008177">
    <property type="component" value="Unplaced contigs"/>
</dbReference>
<dbReference type="Pfam" id="PF00551">
    <property type="entry name" value="Formyl_trans_N"/>
    <property type="match status" value="1"/>
</dbReference>
<dbReference type="InterPro" id="IPR041711">
    <property type="entry name" value="Met-tRNA-FMT_N"/>
</dbReference>
<proteinExistence type="predicted"/>
<feature type="domain" description="Formyl transferase N-terminal" evidence="2">
    <location>
        <begin position="48"/>
        <end position="214"/>
    </location>
</feature>
<evidence type="ECO:0000256" key="1">
    <source>
        <dbReference type="ARBA" id="ARBA00012261"/>
    </source>
</evidence>